<protein>
    <recommendedName>
        <fullName evidence="3">Actin-like ATPase domain-containing protein</fullName>
    </recommendedName>
</protein>
<dbReference type="SUPFAM" id="SSF53067">
    <property type="entry name" value="Actin-like ATPase domain"/>
    <property type="match status" value="1"/>
</dbReference>
<dbReference type="Gene3D" id="3.30.420.40">
    <property type="match status" value="1"/>
</dbReference>
<dbReference type="EMBL" id="JAIXMP010000011">
    <property type="protein sequence ID" value="KAI9265143.1"/>
    <property type="molecule type" value="Genomic_DNA"/>
</dbReference>
<keyword evidence="2" id="KW-1185">Reference proteome</keyword>
<dbReference type="Proteomes" id="UP001209540">
    <property type="component" value="Unassembled WGS sequence"/>
</dbReference>
<reference evidence="1" key="2">
    <citation type="submission" date="2023-02" db="EMBL/GenBank/DDBJ databases">
        <authorList>
            <consortium name="DOE Joint Genome Institute"/>
            <person name="Mondo S.J."/>
            <person name="Chang Y."/>
            <person name="Wang Y."/>
            <person name="Ahrendt S."/>
            <person name="Andreopoulos W."/>
            <person name="Barry K."/>
            <person name="Beard J."/>
            <person name="Benny G.L."/>
            <person name="Blankenship S."/>
            <person name="Bonito G."/>
            <person name="Cuomo C."/>
            <person name="Desiro A."/>
            <person name="Gervers K.A."/>
            <person name="Hundley H."/>
            <person name="Kuo A."/>
            <person name="LaButti K."/>
            <person name="Lang B.F."/>
            <person name="Lipzen A."/>
            <person name="O'Donnell K."/>
            <person name="Pangilinan J."/>
            <person name="Reynolds N."/>
            <person name="Sandor L."/>
            <person name="Smith M.W."/>
            <person name="Tsang A."/>
            <person name="Grigoriev I.V."/>
            <person name="Stajich J.E."/>
            <person name="Spatafora J.W."/>
        </authorList>
    </citation>
    <scope>NUCLEOTIDE SEQUENCE</scope>
    <source>
        <strain evidence="1">RSA 2281</strain>
    </source>
</reference>
<accession>A0AAD5KBC9</accession>
<name>A0AAD5KBC9_9FUNG</name>
<evidence type="ECO:0008006" key="3">
    <source>
        <dbReference type="Google" id="ProtNLM"/>
    </source>
</evidence>
<dbReference type="PANTHER" id="PTHR14187:SF5">
    <property type="entry name" value="HEAT SHOCK 70 KDA PROTEIN 12A"/>
    <property type="match status" value="1"/>
</dbReference>
<sequence length="643" mass="73535">MGVSNLQEQQKQQLSKYKVVIAYNFGTTYSGAAYAFTNPSAVTEVFDIKNWEKHKEAPPPPPPPPPPPSILKRTINRVFQFSGTTWDHLFPQSTENLNVNDTTDHEPHKPSNFYPEVPTLSFYPRLNQKQQKSNLSQRLTLSEWGYDAKMAMLKPNAGKDKVILSQFKLHLDESLNRPPLENGLTPLQAITDYLAALHQHTLQELSHGFAKNYHPDTFRYCLLVPAVLSDKAKSLMRQAAIQAGLILPYDPADRLILVLEPEAAALYCEETMADQVQLDDKNRIMICDAGGGTVDLIVFQVNHIKNSENSGLPNARSKRKLKEVTKGMGESCGIVFLDNGFHKLLKTKLGIHVMDKVTPREMNTMMDYFIETIKPEFDEADDYYLELPRSVKVKDLPADVRKLDYDGFLDDGILQFSGKELKKEVFDPVVNEVYLYQQVQNIFQDTKVQIICPEERAALAVVCRATYFGVYPRTVISRISRRTYGIGIHCTNFDEKIHILSKRIIQPDRAVMCDDCFDFFIKKTQEVSINHCIQRNYSFCYGSGEPSIIELFETENDTIPRYMDEQGVHRIAKVSVPLPKMPNMEKHERLGCTVRMYFGRTEIRMEAKFPTGEKYEVYGDFDAINNTDSWQYIGFFAFACIYI</sequence>
<reference evidence="1" key="1">
    <citation type="journal article" date="2022" name="IScience">
        <title>Evolution of zygomycete secretomes and the origins of terrestrial fungal ecologies.</title>
        <authorList>
            <person name="Chang Y."/>
            <person name="Wang Y."/>
            <person name="Mondo S."/>
            <person name="Ahrendt S."/>
            <person name="Andreopoulos W."/>
            <person name="Barry K."/>
            <person name="Beard J."/>
            <person name="Benny G.L."/>
            <person name="Blankenship S."/>
            <person name="Bonito G."/>
            <person name="Cuomo C."/>
            <person name="Desiro A."/>
            <person name="Gervers K.A."/>
            <person name="Hundley H."/>
            <person name="Kuo A."/>
            <person name="LaButti K."/>
            <person name="Lang B.F."/>
            <person name="Lipzen A."/>
            <person name="O'Donnell K."/>
            <person name="Pangilinan J."/>
            <person name="Reynolds N."/>
            <person name="Sandor L."/>
            <person name="Smith M.E."/>
            <person name="Tsang A."/>
            <person name="Grigoriev I.V."/>
            <person name="Stajich J.E."/>
            <person name="Spatafora J.W."/>
        </authorList>
    </citation>
    <scope>NUCLEOTIDE SEQUENCE</scope>
    <source>
        <strain evidence="1">RSA 2281</strain>
    </source>
</reference>
<evidence type="ECO:0000313" key="1">
    <source>
        <dbReference type="EMBL" id="KAI9265143.1"/>
    </source>
</evidence>
<proteinExistence type="predicted"/>
<dbReference type="InterPro" id="IPR043129">
    <property type="entry name" value="ATPase_NBD"/>
</dbReference>
<dbReference type="PANTHER" id="PTHR14187">
    <property type="entry name" value="ALPHA KINASE/ELONGATION FACTOR 2 KINASE"/>
    <property type="match status" value="1"/>
</dbReference>
<comment type="caution">
    <text evidence="1">The sequence shown here is derived from an EMBL/GenBank/DDBJ whole genome shotgun (WGS) entry which is preliminary data.</text>
</comment>
<gene>
    <name evidence="1" type="ORF">BDA99DRAFT_571453</name>
</gene>
<evidence type="ECO:0000313" key="2">
    <source>
        <dbReference type="Proteomes" id="UP001209540"/>
    </source>
</evidence>
<dbReference type="AlphaFoldDB" id="A0AAD5KBC9"/>
<organism evidence="1 2">
    <name type="scientific">Phascolomyces articulosus</name>
    <dbReference type="NCBI Taxonomy" id="60185"/>
    <lineage>
        <taxon>Eukaryota</taxon>
        <taxon>Fungi</taxon>
        <taxon>Fungi incertae sedis</taxon>
        <taxon>Mucoromycota</taxon>
        <taxon>Mucoromycotina</taxon>
        <taxon>Mucoromycetes</taxon>
        <taxon>Mucorales</taxon>
        <taxon>Lichtheimiaceae</taxon>
        <taxon>Phascolomyces</taxon>
    </lineage>
</organism>